<feature type="region of interest" description="Disordered" evidence="1">
    <location>
        <begin position="190"/>
        <end position="221"/>
    </location>
</feature>
<keyword evidence="2" id="KW-1133">Transmembrane helix</keyword>
<comment type="caution">
    <text evidence="3">The sequence shown here is derived from an EMBL/GenBank/DDBJ whole genome shotgun (WGS) entry which is preliminary data.</text>
</comment>
<evidence type="ECO:0000256" key="1">
    <source>
        <dbReference type="SAM" id="MobiDB-lite"/>
    </source>
</evidence>
<keyword evidence="2" id="KW-0472">Membrane</keyword>
<dbReference type="Proteomes" id="UP001430356">
    <property type="component" value="Unassembled WGS sequence"/>
</dbReference>
<feature type="transmembrane region" description="Helical" evidence="2">
    <location>
        <begin position="284"/>
        <end position="305"/>
    </location>
</feature>
<organism evidence="3 4">
    <name type="scientific">Novymonas esmeraldas</name>
    <dbReference type="NCBI Taxonomy" id="1808958"/>
    <lineage>
        <taxon>Eukaryota</taxon>
        <taxon>Discoba</taxon>
        <taxon>Euglenozoa</taxon>
        <taxon>Kinetoplastea</taxon>
        <taxon>Metakinetoplastina</taxon>
        <taxon>Trypanosomatida</taxon>
        <taxon>Trypanosomatidae</taxon>
        <taxon>Novymonas</taxon>
    </lineage>
</organism>
<name>A0AAW0ENF9_9TRYP</name>
<gene>
    <name evidence="3" type="ORF">NESM_000444500</name>
</gene>
<evidence type="ECO:0000313" key="4">
    <source>
        <dbReference type="Proteomes" id="UP001430356"/>
    </source>
</evidence>
<protein>
    <submittedName>
        <fullName evidence="3">Uncharacterized protein</fullName>
    </submittedName>
</protein>
<feature type="transmembrane region" description="Helical" evidence="2">
    <location>
        <begin position="147"/>
        <end position="168"/>
    </location>
</feature>
<keyword evidence="2" id="KW-0812">Transmembrane</keyword>
<dbReference type="AlphaFoldDB" id="A0AAW0ENF9"/>
<feature type="transmembrane region" description="Helical" evidence="2">
    <location>
        <begin position="230"/>
        <end position="251"/>
    </location>
</feature>
<keyword evidence="4" id="KW-1185">Reference proteome</keyword>
<sequence>MRYRHANSPFSNGDQQVKALISSTDALSTQEQEEVIVYFARSLRTSTQLLKVVVCLHAVLALVYACLLCSGSLLIDLSVDVAATAHLVQLAKQMLPPTTAGVAGVGTPSQDPLAALAALDADQRAAQRRHLHDYLSGGTSRTRQSSALSVVAAAVMVYSVALLLWAAWSGYDACRRLRVNVDELTGTEPRELVGRRAGGGASPAAAPATAEPPTPRRSSLRQRCRDDPAAAQYAAAALASLAALFWLTALVHRQRTMQSAYAELGLQTPSVLSWHTVTDAALEYLLAVWQPLFHLGIGLLVHSMLHTRENLVSLSRLKYRFDKV</sequence>
<evidence type="ECO:0000256" key="2">
    <source>
        <dbReference type="SAM" id="Phobius"/>
    </source>
</evidence>
<feature type="transmembrane region" description="Helical" evidence="2">
    <location>
        <begin position="49"/>
        <end position="75"/>
    </location>
</feature>
<proteinExistence type="predicted"/>
<dbReference type="EMBL" id="JAECZO010000049">
    <property type="protein sequence ID" value="KAK7195196.1"/>
    <property type="molecule type" value="Genomic_DNA"/>
</dbReference>
<evidence type="ECO:0000313" key="3">
    <source>
        <dbReference type="EMBL" id="KAK7195196.1"/>
    </source>
</evidence>
<accession>A0AAW0ENF9</accession>
<reference evidence="3 4" key="1">
    <citation type="journal article" date="2021" name="MBio">
        <title>A New Model Trypanosomatid, Novymonas esmeraldas: Genomic Perception of Its 'Candidatus Pandoraea novymonadis' Endosymbiont.</title>
        <authorList>
            <person name="Zakharova A."/>
            <person name="Saura A."/>
            <person name="Butenko A."/>
            <person name="Podesvova L."/>
            <person name="Warmusova S."/>
            <person name="Kostygov A.Y."/>
            <person name="Nenarokova A."/>
            <person name="Lukes J."/>
            <person name="Opperdoes F.R."/>
            <person name="Yurchenko V."/>
        </authorList>
    </citation>
    <scope>NUCLEOTIDE SEQUENCE [LARGE SCALE GENOMIC DNA]</scope>
    <source>
        <strain evidence="3 4">E262AT.01</strain>
    </source>
</reference>